<feature type="transmembrane region" description="Helical" evidence="10">
    <location>
        <begin position="157"/>
        <end position="181"/>
    </location>
</feature>
<dbReference type="PANTHER" id="PTHR30309:SF0">
    <property type="entry name" value="GLYCEROL-3-PHOSPHATE ACYLTRANSFERASE-RELATED"/>
    <property type="match status" value="1"/>
</dbReference>
<keyword evidence="1 10" id="KW-1003">Cell membrane</keyword>
<dbReference type="EC" id="2.3.1.275" evidence="10"/>
<keyword evidence="6 10" id="KW-0443">Lipid metabolism</keyword>
<evidence type="ECO:0000256" key="8">
    <source>
        <dbReference type="ARBA" id="ARBA00023209"/>
    </source>
</evidence>
<dbReference type="EMBL" id="VFOF01000001">
    <property type="protein sequence ID" value="TQL17569.1"/>
    <property type="molecule type" value="Genomic_DNA"/>
</dbReference>
<comment type="pathway">
    <text evidence="10">Lipid metabolism; phospholipid metabolism.</text>
</comment>
<feature type="transmembrane region" description="Helical" evidence="10">
    <location>
        <begin position="43"/>
        <end position="66"/>
    </location>
</feature>
<comment type="similarity">
    <text evidence="10">Belongs to the PlsY family.</text>
</comment>
<evidence type="ECO:0000313" key="12">
    <source>
        <dbReference type="Proteomes" id="UP000316887"/>
    </source>
</evidence>
<evidence type="ECO:0000256" key="2">
    <source>
        <dbReference type="ARBA" id="ARBA00022516"/>
    </source>
</evidence>
<gene>
    <name evidence="10" type="primary">plsY</name>
    <name evidence="11" type="ORF">FBY58_1161</name>
</gene>
<keyword evidence="8 10" id="KW-0594">Phospholipid biosynthesis</keyword>
<keyword evidence="9 10" id="KW-1208">Phospholipid metabolism</keyword>
<dbReference type="AlphaFoldDB" id="A0A542W256"/>
<reference evidence="11 12" key="1">
    <citation type="submission" date="2019-06" db="EMBL/GenBank/DDBJ databases">
        <title>Genome sequencing of Zymomonas mobilis strains for genetic engineering and biofuel applications.</title>
        <authorList>
            <person name="Teravest M."/>
        </authorList>
    </citation>
    <scope>NUCLEOTIDE SEQUENCE [LARGE SCALE GENOMIC DNA]</scope>
    <source>
        <strain evidence="11 12">AN0101</strain>
    </source>
</reference>
<dbReference type="Pfam" id="PF02660">
    <property type="entry name" value="G3P_acyltransf"/>
    <property type="match status" value="1"/>
</dbReference>
<organism evidence="11 12">
    <name type="scientific">Zymomonas mobilis</name>
    <dbReference type="NCBI Taxonomy" id="542"/>
    <lineage>
        <taxon>Bacteria</taxon>
        <taxon>Pseudomonadati</taxon>
        <taxon>Pseudomonadota</taxon>
        <taxon>Alphaproteobacteria</taxon>
        <taxon>Sphingomonadales</taxon>
        <taxon>Zymomonadaceae</taxon>
        <taxon>Zymomonas</taxon>
    </lineage>
</organism>
<feature type="transmembrane region" description="Helical" evidence="10">
    <location>
        <begin position="188"/>
        <end position="207"/>
    </location>
</feature>
<keyword evidence="3 10" id="KW-0808">Transferase</keyword>
<comment type="subcellular location">
    <subcellularLocation>
        <location evidence="10">Cell membrane</location>
        <topology evidence="10">Multi-pass membrane protein</topology>
    </subcellularLocation>
</comment>
<evidence type="ECO:0000256" key="10">
    <source>
        <dbReference type="HAMAP-Rule" id="MF_01043"/>
    </source>
</evidence>
<evidence type="ECO:0000256" key="7">
    <source>
        <dbReference type="ARBA" id="ARBA00023136"/>
    </source>
</evidence>
<evidence type="ECO:0000313" key="11">
    <source>
        <dbReference type="EMBL" id="TQL17569.1"/>
    </source>
</evidence>
<evidence type="ECO:0000256" key="1">
    <source>
        <dbReference type="ARBA" id="ARBA00022475"/>
    </source>
</evidence>
<comment type="caution">
    <text evidence="11">The sequence shown here is derived from an EMBL/GenBank/DDBJ whole genome shotgun (WGS) entry which is preliminary data.</text>
</comment>
<keyword evidence="2 10" id="KW-0444">Lipid biosynthesis</keyword>
<dbReference type="GO" id="GO:0008654">
    <property type="term" value="P:phospholipid biosynthetic process"/>
    <property type="evidence" value="ECO:0007669"/>
    <property type="project" value="UniProtKB-UniRule"/>
</dbReference>
<protein>
    <recommendedName>
        <fullName evidence="10">Glycerol-3-phosphate acyltransferase</fullName>
    </recommendedName>
    <alternativeName>
        <fullName evidence="10">Acyl-PO4 G3P acyltransferase</fullName>
    </alternativeName>
    <alternativeName>
        <fullName evidence="10">Acyl-phosphate--glycerol-3-phosphate acyltransferase</fullName>
    </alternativeName>
    <alternativeName>
        <fullName evidence="10">G3P acyltransferase</fullName>
        <shortName evidence="10">GPAT</shortName>
        <ecNumber evidence="10">2.3.1.275</ecNumber>
    </alternativeName>
    <alternativeName>
        <fullName evidence="10">Lysophosphatidic acid synthase</fullName>
        <shortName evidence="10">LPA synthase</shortName>
    </alternativeName>
</protein>
<name>A0A542W256_ZYMMB</name>
<evidence type="ECO:0000256" key="3">
    <source>
        <dbReference type="ARBA" id="ARBA00022679"/>
    </source>
</evidence>
<keyword evidence="5 10" id="KW-1133">Transmembrane helix</keyword>
<dbReference type="GO" id="GO:0005886">
    <property type="term" value="C:plasma membrane"/>
    <property type="evidence" value="ECO:0007669"/>
    <property type="project" value="UniProtKB-SubCell"/>
</dbReference>
<feature type="transmembrane region" description="Helical" evidence="10">
    <location>
        <begin position="95"/>
        <end position="122"/>
    </location>
</feature>
<evidence type="ECO:0000256" key="5">
    <source>
        <dbReference type="ARBA" id="ARBA00022989"/>
    </source>
</evidence>
<keyword evidence="4 10" id="KW-0812">Transmembrane</keyword>
<comment type="catalytic activity">
    <reaction evidence="10">
        <text>an acyl phosphate + sn-glycerol 3-phosphate = a 1-acyl-sn-glycero-3-phosphate + phosphate</text>
        <dbReference type="Rhea" id="RHEA:34075"/>
        <dbReference type="ChEBI" id="CHEBI:43474"/>
        <dbReference type="ChEBI" id="CHEBI:57597"/>
        <dbReference type="ChEBI" id="CHEBI:57970"/>
        <dbReference type="ChEBI" id="CHEBI:59918"/>
        <dbReference type="EC" id="2.3.1.275"/>
    </reaction>
</comment>
<evidence type="ECO:0000256" key="4">
    <source>
        <dbReference type="ARBA" id="ARBA00022692"/>
    </source>
</evidence>
<evidence type="ECO:0000256" key="9">
    <source>
        <dbReference type="ARBA" id="ARBA00023264"/>
    </source>
</evidence>
<proteinExistence type="inferred from homology"/>
<dbReference type="PANTHER" id="PTHR30309">
    <property type="entry name" value="INNER MEMBRANE PROTEIN YGIH"/>
    <property type="match status" value="1"/>
</dbReference>
<evidence type="ECO:0000256" key="6">
    <source>
        <dbReference type="ARBA" id="ARBA00023098"/>
    </source>
</evidence>
<keyword evidence="11" id="KW-0012">Acyltransferase</keyword>
<dbReference type="Proteomes" id="UP000316887">
    <property type="component" value="Unassembled WGS sequence"/>
</dbReference>
<dbReference type="SMART" id="SM01207">
    <property type="entry name" value="G3P_acyltransf"/>
    <property type="match status" value="1"/>
</dbReference>
<dbReference type="HAMAP" id="MF_01043">
    <property type="entry name" value="PlsY"/>
    <property type="match status" value="1"/>
</dbReference>
<dbReference type="NCBIfam" id="TIGR00023">
    <property type="entry name" value="glycerol-3-phosphate 1-O-acyltransferase PlsY"/>
    <property type="match status" value="1"/>
</dbReference>
<dbReference type="InterPro" id="IPR003811">
    <property type="entry name" value="G3P_acylTferase_PlsY"/>
</dbReference>
<keyword evidence="7 10" id="KW-0472">Membrane</keyword>
<dbReference type="GO" id="GO:0043772">
    <property type="term" value="F:acyl-phosphate glycerol-3-phosphate acyltransferase activity"/>
    <property type="evidence" value="ECO:0007669"/>
    <property type="project" value="UniProtKB-UniRule"/>
</dbReference>
<accession>A0A542W256</accession>
<comment type="function">
    <text evidence="10">Catalyzes the transfer of an acyl group from acyl-phosphate (acyl-PO(4)) to glycerol-3-phosphate (G3P) to form lysophosphatidic acid (LPA). This enzyme utilizes acyl-phosphate as fatty acyl donor, but not acyl-CoA or acyl-ACP.</text>
</comment>
<sequence length="251" mass="26984">MIFLLGLLPCLKIIDLAFPFSFGFNASILNHILDDKGVTMSIGVTTLLIFLMGYLLGSVPFGLIFARLLGSVDVRQVGSGNIGATNVLRTGRKDLAALTLFFDIGKGAVAVLLARCIAHYLYSHTGGIPDFTAIAGGAAFIGHCYPVWLKFRGGKGVATMLGVAFATWWISGVVFAVAWLLSAKISRYSSVGGMAGAIAATISIYFISALPDIRQSYLSLFGCMTVLLLWRHRDNIKRLLSGQESRIGEKK</sequence>
<dbReference type="UniPathway" id="UPA00085"/>
<comment type="subunit">
    <text evidence="10">Probably interacts with PlsX.</text>
</comment>